<organism evidence="3 4">
    <name type="scientific">Paenibacillus glacialis</name>
    <dbReference type="NCBI Taxonomy" id="494026"/>
    <lineage>
        <taxon>Bacteria</taxon>
        <taxon>Bacillati</taxon>
        <taxon>Bacillota</taxon>
        <taxon>Bacilli</taxon>
        <taxon>Bacillales</taxon>
        <taxon>Paenibacillaceae</taxon>
        <taxon>Paenibacillus</taxon>
    </lineage>
</organism>
<reference evidence="3 4" key="1">
    <citation type="submission" date="2016-03" db="EMBL/GenBank/DDBJ databases">
        <title>Draft genome sequence of Paenibacillus glacialis DSM 22343.</title>
        <authorList>
            <person name="Shin S.-K."/>
            <person name="Yi H."/>
        </authorList>
    </citation>
    <scope>NUCLEOTIDE SEQUENCE [LARGE SCALE GENOMIC DNA]</scope>
    <source>
        <strain evidence="3 4">DSM 22343</strain>
    </source>
</reference>
<feature type="domain" description="PucR C-terminal helix-turn-helix" evidence="2">
    <location>
        <begin position="283"/>
        <end position="339"/>
    </location>
</feature>
<dbReference type="PANTHER" id="PTHR33744">
    <property type="entry name" value="CARBOHYDRATE DIACID REGULATOR"/>
    <property type="match status" value="1"/>
</dbReference>
<keyword evidence="4" id="KW-1185">Reference proteome</keyword>
<evidence type="ECO:0000313" key="4">
    <source>
        <dbReference type="Proteomes" id="UP000076967"/>
    </source>
</evidence>
<dbReference type="Pfam" id="PF13556">
    <property type="entry name" value="HTH_30"/>
    <property type="match status" value="1"/>
</dbReference>
<dbReference type="InterPro" id="IPR025736">
    <property type="entry name" value="PucR_C-HTH_dom"/>
</dbReference>
<dbReference type="Pfam" id="PF05651">
    <property type="entry name" value="Diacid_rec"/>
    <property type="match status" value="1"/>
</dbReference>
<dbReference type="RefSeq" id="WP_068535392.1">
    <property type="nucleotide sequence ID" value="NZ_LVJH01000034.1"/>
</dbReference>
<dbReference type="InterPro" id="IPR051448">
    <property type="entry name" value="CdaR-like_regulators"/>
</dbReference>
<comment type="caution">
    <text evidence="3">The sequence shown here is derived from an EMBL/GenBank/DDBJ whole genome shotgun (WGS) entry which is preliminary data.</text>
</comment>
<protein>
    <submittedName>
        <fullName evidence="3">Transcriptional regulator</fullName>
    </submittedName>
</protein>
<dbReference type="EMBL" id="LVJH01000034">
    <property type="protein sequence ID" value="OAB40805.1"/>
    <property type="molecule type" value="Genomic_DNA"/>
</dbReference>
<dbReference type="Gene3D" id="1.10.10.2840">
    <property type="entry name" value="PucR C-terminal helix-turn-helix domain"/>
    <property type="match status" value="1"/>
</dbReference>
<dbReference type="OrthoDB" id="9792148at2"/>
<gene>
    <name evidence="3" type="ORF">PGLA_17700</name>
</gene>
<dbReference type="STRING" id="494026.PGLA_17700"/>
<dbReference type="InterPro" id="IPR042070">
    <property type="entry name" value="PucR_C-HTH_sf"/>
</dbReference>
<accession>A0A168JLQ3</accession>
<sequence>MKLSQTMAQQIVKEMMNVISYNINVMDENGMIIGSGDPIRIGTIHKGAQKAIADRNIYEVYEDGEGMKPGVNEPIVMNNEIIGVVGITGHPDEVRPFSQLLKVTVALLIEQERSIRRVEDKRINKAKFYHELSYRQAPYDREFVDRARGYGLDLSKNTRVILLQGKIHGKGIRVALEHEPFWNLEDDKTVFYVTDTHKYTQLMEKLLTIEPTVKIGVGQEETLASRSLEQANGALEIGSKINPNQLINVYDDLQFLILLSQFTSRLGVDHYSVLEKSGDKLGLIETLQAYIAEDGDHNQTVASLNIHRNTLNYRLNRIKQLTGKDPRAFLDLFELLCGLIWR</sequence>
<evidence type="ECO:0000259" key="2">
    <source>
        <dbReference type="Pfam" id="PF13556"/>
    </source>
</evidence>
<evidence type="ECO:0000259" key="1">
    <source>
        <dbReference type="Pfam" id="PF05651"/>
    </source>
</evidence>
<dbReference type="PANTHER" id="PTHR33744:SF15">
    <property type="entry name" value="CARBOHYDRATE DIACID REGULATOR"/>
    <property type="match status" value="1"/>
</dbReference>
<proteinExistence type="predicted"/>
<dbReference type="AlphaFoldDB" id="A0A168JLQ3"/>
<name>A0A168JLQ3_9BACL</name>
<evidence type="ECO:0000313" key="3">
    <source>
        <dbReference type="EMBL" id="OAB40805.1"/>
    </source>
</evidence>
<dbReference type="InterPro" id="IPR008599">
    <property type="entry name" value="Diacid_rec"/>
</dbReference>
<feature type="domain" description="Putative sugar diacid recognition" evidence="1">
    <location>
        <begin position="3"/>
        <end position="131"/>
    </location>
</feature>
<dbReference type="Proteomes" id="UP000076967">
    <property type="component" value="Unassembled WGS sequence"/>
</dbReference>